<dbReference type="VEuPathDB" id="FungiDB:AAP_04546"/>
<sequence>MSDLLNWILENQDSFRKNRLPSLFSDFAIYKQTNPDGYQANVGAWQKALSQAALAGKLNTTSSNSKGRSKITADGENSGTPGYGSVVVLKTSDQLSSELETREYGRPIALQCVIDEAVNSNALIPLDYFLTTQTSPFKKSWLPSISLPQPPSVGQVMGWGVRTLKGLIVGSSDDDKLLGRVRQGQYVIVDNLKAVAEHILLAAKDDTAPSADRVYSKESFAKEHCTWNDIQLSEPDVDVLLTYLSRDEQKIAYDGKTLKILTPNETPTITQEDTTIASLKSTISELNTHITRLETQISTLTSQIQSSLASKNRVSAASALKKRKLAEHNLQIRTNTLFQLEDVYMKIQQARDQIGIVNVMQESTKALRGLTEKVGGVDTVQDIVDELRSEMDAVDDVGQMISETGGASAAEIDEGEIDEELESLMEGEKERRDEEETKRKLDALEAFEREARAKKERKGLQEEKGEEFDIDAELEESLGKLSIYEEGGEGKEKEVAR</sequence>
<dbReference type="EMBL" id="AZGZ01000022">
    <property type="protein sequence ID" value="KZZ89061.1"/>
    <property type="molecule type" value="Genomic_DNA"/>
</dbReference>
<dbReference type="GO" id="GO:0032511">
    <property type="term" value="P:late endosome to vacuole transport via multivesicular body sorting pathway"/>
    <property type="evidence" value="ECO:0007669"/>
    <property type="project" value="TreeGrafter"/>
</dbReference>
<evidence type="ECO:0000256" key="1">
    <source>
        <dbReference type="SAM" id="Coils"/>
    </source>
</evidence>
<protein>
    <submittedName>
        <fullName evidence="3">SNF7 family protein</fullName>
    </submittedName>
</protein>
<evidence type="ECO:0000313" key="3">
    <source>
        <dbReference type="EMBL" id="KZZ89061.1"/>
    </source>
</evidence>
<dbReference type="PANTHER" id="PTHR22761">
    <property type="entry name" value="CHARGED MULTIVESICULAR BODY PROTEIN"/>
    <property type="match status" value="1"/>
</dbReference>
<dbReference type="OrthoDB" id="4206321at2759"/>
<feature type="region of interest" description="Disordered" evidence="2">
    <location>
        <begin position="59"/>
        <end position="78"/>
    </location>
</feature>
<feature type="compositionally biased region" description="Acidic residues" evidence="2">
    <location>
        <begin position="464"/>
        <end position="476"/>
    </location>
</feature>
<keyword evidence="4" id="KW-1185">Reference proteome</keyword>
<dbReference type="GO" id="GO:0005771">
    <property type="term" value="C:multivesicular body"/>
    <property type="evidence" value="ECO:0007669"/>
    <property type="project" value="TreeGrafter"/>
</dbReference>
<gene>
    <name evidence="3" type="ORF">AAP_04546</name>
</gene>
<dbReference type="InterPro" id="IPR005024">
    <property type="entry name" value="Snf7_fam"/>
</dbReference>
<dbReference type="GO" id="GO:0009898">
    <property type="term" value="C:cytoplasmic side of plasma membrane"/>
    <property type="evidence" value="ECO:0007669"/>
    <property type="project" value="TreeGrafter"/>
</dbReference>
<organism evidence="3 4">
    <name type="scientific">Ascosphaera apis ARSEF 7405</name>
    <dbReference type="NCBI Taxonomy" id="392613"/>
    <lineage>
        <taxon>Eukaryota</taxon>
        <taxon>Fungi</taxon>
        <taxon>Dikarya</taxon>
        <taxon>Ascomycota</taxon>
        <taxon>Pezizomycotina</taxon>
        <taxon>Eurotiomycetes</taxon>
        <taxon>Eurotiomycetidae</taxon>
        <taxon>Onygenales</taxon>
        <taxon>Ascosphaeraceae</taxon>
        <taxon>Ascosphaera</taxon>
    </lineage>
</organism>
<name>A0A167WMW8_9EURO</name>
<comment type="caution">
    <text evidence="3">The sequence shown here is derived from an EMBL/GenBank/DDBJ whole genome shotgun (WGS) entry which is preliminary data.</text>
</comment>
<dbReference type="Pfam" id="PF03357">
    <property type="entry name" value="Snf7"/>
    <property type="match status" value="1"/>
</dbReference>
<proteinExistence type="predicted"/>
<feature type="compositionally biased region" description="Basic and acidic residues" evidence="2">
    <location>
        <begin position="488"/>
        <end position="497"/>
    </location>
</feature>
<evidence type="ECO:0000313" key="4">
    <source>
        <dbReference type="Proteomes" id="UP000242877"/>
    </source>
</evidence>
<dbReference type="Proteomes" id="UP000242877">
    <property type="component" value="Unassembled WGS sequence"/>
</dbReference>
<dbReference type="GO" id="GO:0000815">
    <property type="term" value="C:ESCRT III complex"/>
    <property type="evidence" value="ECO:0007669"/>
    <property type="project" value="TreeGrafter"/>
</dbReference>
<dbReference type="AlphaFoldDB" id="A0A167WMW8"/>
<feature type="region of interest" description="Disordered" evidence="2">
    <location>
        <begin position="452"/>
        <end position="497"/>
    </location>
</feature>
<reference evidence="3 4" key="1">
    <citation type="journal article" date="2016" name="Genome Biol. Evol.">
        <title>Divergent and convergent evolution of fungal pathogenicity.</title>
        <authorList>
            <person name="Shang Y."/>
            <person name="Xiao G."/>
            <person name="Zheng P."/>
            <person name="Cen K."/>
            <person name="Zhan S."/>
            <person name="Wang C."/>
        </authorList>
    </citation>
    <scope>NUCLEOTIDE SEQUENCE [LARGE SCALE GENOMIC DNA]</scope>
    <source>
        <strain evidence="3 4">ARSEF 7405</strain>
    </source>
</reference>
<dbReference type="Gene3D" id="6.10.140.1230">
    <property type="match status" value="1"/>
</dbReference>
<evidence type="ECO:0000256" key="2">
    <source>
        <dbReference type="SAM" id="MobiDB-lite"/>
    </source>
</evidence>
<dbReference type="GO" id="GO:0006900">
    <property type="term" value="P:vesicle budding from membrane"/>
    <property type="evidence" value="ECO:0007669"/>
    <property type="project" value="TreeGrafter"/>
</dbReference>
<feature type="compositionally biased region" description="Basic and acidic residues" evidence="2">
    <location>
        <begin position="452"/>
        <end position="463"/>
    </location>
</feature>
<keyword evidence="1" id="KW-0175">Coiled coil</keyword>
<feature type="coiled-coil region" evidence="1">
    <location>
        <begin position="276"/>
        <end position="303"/>
    </location>
</feature>
<dbReference type="PANTHER" id="PTHR22761:SF18">
    <property type="entry name" value="SORTING PROTEIN SNF7 FAMILY PROTEIN, PUTATIVE (AFU_ORTHOLOGUE AFUA_2G16692)-RELATED"/>
    <property type="match status" value="1"/>
</dbReference>
<accession>A0A167WMW8</accession>